<protein>
    <submittedName>
        <fullName evidence="1">Uncharacterized protein</fullName>
    </submittedName>
</protein>
<evidence type="ECO:0000313" key="1">
    <source>
        <dbReference type="EMBL" id="ERG90128.1"/>
    </source>
</evidence>
<evidence type="ECO:0000313" key="2">
    <source>
        <dbReference type="Proteomes" id="UP000030649"/>
    </source>
</evidence>
<dbReference type="Proteomes" id="UP000030649">
    <property type="component" value="Unassembled WGS sequence"/>
</dbReference>
<gene>
    <name evidence="1" type="ORF">J07HQW1_00141</name>
</gene>
<dbReference type="STRING" id="1238424.J07HQW1_00141"/>
<accession>U1N1B6</accession>
<reference evidence="1 2" key="1">
    <citation type="journal article" date="2013" name="PLoS ONE">
        <title>Assembly-driven community genomics of a hypersaline microbial ecosystem.</title>
        <authorList>
            <person name="Podell S."/>
            <person name="Ugalde J.A."/>
            <person name="Narasingarao P."/>
            <person name="Banfield J.F."/>
            <person name="Heidelberg K.B."/>
            <person name="Allen E.E."/>
        </authorList>
    </citation>
    <scope>NUCLEOTIDE SEQUENCE [LARGE SCALE GENOMIC DNA]</scope>
    <source>
        <strain evidence="2">J07HQW1</strain>
    </source>
</reference>
<dbReference type="HOGENOM" id="CLU_3163050_0_0_2"/>
<organism evidence="1 2">
    <name type="scientific">Haloquadratum walsbyi J07HQW1</name>
    <dbReference type="NCBI Taxonomy" id="1238424"/>
    <lineage>
        <taxon>Archaea</taxon>
        <taxon>Methanobacteriati</taxon>
        <taxon>Methanobacteriota</taxon>
        <taxon>Stenosarchaea group</taxon>
        <taxon>Halobacteria</taxon>
        <taxon>Halobacteriales</taxon>
        <taxon>Haloferacaceae</taxon>
        <taxon>Haloquadratum</taxon>
    </lineage>
</organism>
<sequence>MTTIIHSITHQFKLLRRSPRERKPIPETILRDAFDENTQKVIMEDEY</sequence>
<name>U1N1B6_9EURY</name>
<proteinExistence type="predicted"/>
<dbReference type="AlphaFoldDB" id="U1N1B6"/>
<dbReference type="EMBL" id="KE356560">
    <property type="protein sequence ID" value="ERG90128.1"/>
    <property type="molecule type" value="Genomic_DNA"/>
</dbReference>